<dbReference type="EMBL" id="MU003496">
    <property type="protein sequence ID" value="KAF2475474.1"/>
    <property type="molecule type" value="Genomic_DNA"/>
</dbReference>
<protein>
    <submittedName>
        <fullName evidence="1">Uncharacterized protein</fullName>
    </submittedName>
</protein>
<evidence type="ECO:0000313" key="1">
    <source>
        <dbReference type="EMBL" id="KAF2475474.1"/>
    </source>
</evidence>
<gene>
    <name evidence="1" type="ORF">BDR25DRAFT_350842</name>
</gene>
<name>A0ACB6R829_9PLEO</name>
<sequence>MLLSSSIPVNLHSTLSDPSFSDLAEEQRPQPQSREFKDVKSKQPARTESPVYPTCNEGRRANPNPGGLPTRQVSQSTRRWKTKSAPLEGLVLPAVHQDWVGAREQRWKGKERVVEKRRSAPIRKSKPMFEVDELREKDWGESASFPRRRSNASSPRLPTFIYDNLEEGPSTSVLPLSAWRPEERMASIPEDAPEDVKPLRKPSKKVSFSKDPEIITPAPNDSIIAGSAPLRRQSEWTGPFLISTPSPVAHPIATRRTSLPSIRGQAAGPSILRRASSFTGEALPQKRGNVVKVNLESIVEPQSVPRRKPVGMLPTLAPPSAVDPAKPQLKRQISMPSVWHQASGSSILRRTSSFDRIGNGSRQKGLGMERVKSAPTVGLQSIPRCKPIQTVVSLPPTSPLVNSAASSSPSSMMQGQPEKLKEEKAQDAEQIHKQTINIPLKPKRPAPTLSPEQRAIRHWSMHGVGHWVRRSGAFMRGSMISDSVPLVPSFPAEMEKLEFQAGAGNQPWAVEKIGQDRIREVVNIHPLIERSLVPNPPFTYNGKPATSGTFH</sequence>
<dbReference type="Proteomes" id="UP000799755">
    <property type="component" value="Unassembled WGS sequence"/>
</dbReference>
<keyword evidence="2" id="KW-1185">Reference proteome</keyword>
<accession>A0ACB6R829</accession>
<evidence type="ECO:0000313" key="2">
    <source>
        <dbReference type="Proteomes" id="UP000799755"/>
    </source>
</evidence>
<proteinExistence type="predicted"/>
<comment type="caution">
    <text evidence="1">The sequence shown here is derived from an EMBL/GenBank/DDBJ whole genome shotgun (WGS) entry which is preliminary data.</text>
</comment>
<organism evidence="1 2">
    <name type="scientific">Lindgomyces ingoldianus</name>
    <dbReference type="NCBI Taxonomy" id="673940"/>
    <lineage>
        <taxon>Eukaryota</taxon>
        <taxon>Fungi</taxon>
        <taxon>Dikarya</taxon>
        <taxon>Ascomycota</taxon>
        <taxon>Pezizomycotina</taxon>
        <taxon>Dothideomycetes</taxon>
        <taxon>Pleosporomycetidae</taxon>
        <taxon>Pleosporales</taxon>
        <taxon>Lindgomycetaceae</taxon>
        <taxon>Lindgomyces</taxon>
    </lineage>
</organism>
<reference evidence="1" key="1">
    <citation type="journal article" date="2020" name="Stud. Mycol.">
        <title>101 Dothideomycetes genomes: a test case for predicting lifestyles and emergence of pathogens.</title>
        <authorList>
            <person name="Haridas S."/>
            <person name="Albert R."/>
            <person name="Binder M."/>
            <person name="Bloem J."/>
            <person name="Labutti K."/>
            <person name="Salamov A."/>
            <person name="Andreopoulos B."/>
            <person name="Baker S."/>
            <person name="Barry K."/>
            <person name="Bills G."/>
            <person name="Bluhm B."/>
            <person name="Cannon C."/>
            <person name="Castanera R."/>
            <person name="Culley D."/>
            <person name="Daum C."/>
            <person name="Ezra D."/>
            <person name="Gonzalez J."/>
            <person name="Henrissat B."/>
            <person name="Kuo A."/>
            <person name="Liang C."/>
            <person name="Lipzen A."/>
            <person name="Lutzoni F."/>
            <person name="Magnuson J."/>
            <person name="Mondo S."/>
            <person name="Nolan M."/>
            <person name="Ohm R."/>
            <person name="Pangilinan J."/>
            <person name="Park H.-J."/>
            <person name="Ramirez L."/>
            <person name="Alfaro M."/>
            <person name="Sun H."/>
            <person name="Tritt A."/>
            <person name="Yoshinaga Y."/>
            <person name="Zwiers L.-H."/>
            <person name="Turgeon B."/>
            <person name="Goodwin S."/>
            <person name="Spatafora J."/>
            <person name="Crous P."/>
            <person name="Grigoriev I."/>
        </authorList>
    </citation>
    <scope>NUCLEOTIDE SEQUENCE</scope>
    <source>
        <strain evidence="1">ATCC 200398</strain>
    </source>
</reference>